<accession>A0A285CM29</accession>
<proteinExistence type="predicted"/>
<evidence type="ECO:0000256" key="1">
    <source>
        <dbReference type="SAM" id="MobiDB-lite"/>
    </source>
</evidence>
<dbReference type="Proteomes" id="UP000219546">
    <property type="component" value="Unassembled WGS sequence"/>
</dbReference>
<keyword evidence="4" id="KW-1185">Reference proteome</keyword>
<name>A0A285CM29_9BACI</name>
<dbReference type="EMBL" id="OAOP01000002">
    <property type="protein sequence ID" value="SNX68599.1"/>
    <property type="molecule type" value="Genomic_DNA"/>
</dbReference>
<dbReference type="PROSITE" id="PS51257">
    <property type="entry name" value="PROKAR_LIPOPROTEIN"/>
    <property type="match status" value="1"/>
</dbReference>
<evidence type="ECO:0000313" key="3">
    <source>
        <dbReference type="EMBL" id="SNX68599.1"/>
    </source>
</evidence>
<keyword evidence="2" id="KW-0732">Signal</keyword>
<sequence length="186" mass="21507">MVRQVLSVVMGVMMLVFLAACQLEADDGTEVEEIEHRGEENHSEDVETANNNDQTMIKAKKIESYPASLYEQTGFDIDQDGEDEQIELYVNAHKDEDGEFAWDDGHNWLFVVKDGNETYPLYDGWVQLGSLSFWLIESNETPMIILLKTGTAEFTLQTFRFSEEEKGFIQETQFNPEKVNFWYHSK</sequence>
<feature type="signal peptide" evidence="2">
    <location>
        <begin position="1"/>
        <end position="25"/>
    </location>
</feature>
<gene>
    <name evidence="3" type="ORF">SAMN05877753_102614</name>
</gene>
<dbReference type="AlphaFoldDB" id="A0A285CM29"/>
<feature type="compositionally biased region" description="Basic and acidic residues" evidence="1">
    <location>
        <begin position="34"/>
        <end position="45"/>
    </location>
</feature>
<evidence type="ECO:0000313" key="4">
    <source>
        <dbReference type="Proteomes" id="UP000219546"/>
    </source>
</evidence>
<protein>
    <recommendedName>
        <fullName evidence="5">Lipoprotein</fullName>
    </recommendedName>
</protein>
<reference evidence="3 4" key="1">
    <citation type="submission" date="2017-08" db="EMBL/GenBank/DDBJ databases">
        <authorList>
            <person name="de Groot N.N."/>
        </authorList>
    </citation>
    <scope>NUCLEOTIDE SEQUENCE [LARGE SCALE GENOMIC DNA]</scope>
    <source>
        <strain evidence="3 4">JC228</strain>
    </source>
</reference>
<organism evidence="3 4">
    <name type="scientific">Bacillus oleivorans</name>
    <dbReference type="NCBI Taxonomy" id="1448271"/>
    <lineage>
        <taxon>Bacteria</taxon>
        <taxon>Bacillati</taxon>
        <taxon>Bacillota</taxon>
        <taxon>Bacilli</taxon>
        <taxon>Bacillales</taxon>
        <taxon>Bacillaceae</taxon>
        <taxon>Bacillus</taxon>
    </lineage>
</organism>
<feature type="chain" id="PRO_5012199578" description="Lipoprotein" evidence="2">
    <location>
        <begin position="26"/>
        <end position="186"/>
    </location>
</feature>
<feature type="region of interest" description="Disordered" evidence="1">
    <location>
        <begin position="30"/>
        <end position="53"/>
    </location>
</feature>
<evidence type="ECO:0008006" key="5">
    <source>
        <dbReference type="Google" id="ProtNLM"/>
    </source>
</evidence>
<evidence type="ECO:0000256" key="2">
    <source>
        <dbReference type="SAM" id="SignalP"/>
    </source>
</evidence>